<organism evidence="5">
    <name type="scientific">Chromera velia CCMP2878</name>
    <dbReference type="NCBI Taxonomy" id="1169474"/>
    <lineage>
        <taxon>Eukaryota</taxon>
        <taxon>Sar</taxon>
        <taxon>Alveolata</taxon>
        <taxon>Colpodellida</taxon>
        <taxon>Chromeraceae</taxon>
        <taxon>Chromera</taxon>
    </lineage>
</organism>
<sequence>MGSFGLYVSEVLVCFCLHSTLFVNPLLSLTLPQERSESPSFLELSPNEKIKLRDLDNHKRTFIAKKKLGDGSFGEVWAAQNATNSSVWWAVKDIFVPEAVDEEIEMLEKVEGIPYVLQLKGSKHNFVATEFYNCGDLFGMYLGGVAPPSTCPIKSTKAIGEKEVAKALYQSLLGLAGMHAENLAHLDIKPENILVHVTVDRRGTADFEFAIGDLGLAARTARDGTMTRESGSCTSGTLDYYSPNRYEIMLDRKNDHGCNGFVEDIWALGVTGLNYCLQDQAFALYRDWGRGQQRKAVSDGLKAIRAHWVKTKTLDFSVANAFDDRIAWQLSQTQWGICSEEFTDAVKMLLVPDPKLRSAVSPLLIEAFKKIAFMPFLKGRQTFKQTHAEWTWGHDVGCPFFHATAEDVQDCQMRVIKKTSDQLEKAKTAMETAQQWTRDVYCERTPNSLGSKQMCKADVPNLTQSDIFTKVQKTLRNFCRLDYCSRSKKRGDCQSTCDKHHGCEGFCTEFRDPDKHSSIAPTQWAIFGGRSGEEKLGDCFDTCYKAVGA</sequence>
<reference evidence="5" key="1">
    <citation type="submission" date="2014-11" db="EMBL/GenBank/DDBJ databases">
        <authorList>
            <person name="Otto D Thomas"/>
            <person name="Naeem Raeece"/>
        </authorList>
    </citation>
    <scope>NUCLEOTIDE SEQUENCE</scope>
</reference>
<evidence type="ECO:0000256" key="1">
    <source>
        <dbReference type="ARBA" id="ARBA00022741"/>
    </source>
</evidence>
<evidence type="ECO:0000256" key="3">
    <source>
        <dbReference type="PROSITE-ProRule" id="PRU10141"/>
    </source>
</evidence>
<evidence type="ECO:0000259" key="4">
    <source>
        <dbReference type="PROSITE" id="PS50011"/>
    </source>
</evidence>
<keyword evidence="2 3" id="KW-0067">ATP-binding</keyword>
<dbReference type="GO" id="GO:0004674">
    <property type="term" value="F:protein serine/threonine kinase activity"/>
    <property type="evidence" value="ECO:0007669"/>
    <property type="project" value="TreeGrafter"/>
</dbReference>
<dbReference type="InterPro" id="IPR011009">
    <property type="entry name" value="Kinase-like_dom_sf"/>
</dbReference>
<feature type="binding site" evidence="3">
    <location>
        <position position="92"/>
    </location>
    <ligand>
        <name>ATP</name>
        <dbReference type="ChEBI" id="CHEBI:30616"/>
    </ligand>
</feature>
<accession>A0A0G4GPU3</accession>
<dbReference type="PhylomeDB" id="A0A0G4GPU3"/>
<dbReference type="GO" id="GO:0005634">
    <property type="term" value="C:nucleus"/>
    <property type="evidence" value="ECO:0007669"/>
    <property type="project" value="TreeGrafter"/>
</dbReference>
<dbReference type="PANTHER" id="PTHR44167:SF30">
    <property type="entry name" value="PHOSPHORYLASE KINASE"/>
    <property type="match status" value="1"/>
</dbReference>
<dbReference type="GO" id="GO:0005524">
    <property type="term" value="F:ATP binding"/>
    <property type="evidence" value="ECO:0007669"/>
    <property type="project" value="UniProtKB-UniRule"/>
</dbReference>
<dbReference type="PROSITE" id="PS00107">
    <property type="entry name" value="PROTEIN_KINASE_ATP"/>
    <property type="match status" value="1"/>
</dbReference>
<dbReference type="VEuPathDB" id="CryptoDB:Cvel_5021"/>
<dbReference type="InterPro" id="IPR017441">
    <property type="entry name" value="Protein_kinase_ATP_BS"/>
</dbReference>
<feature type="domain" description="Protein kinase" evidence="4">
    <location>
        <begin position="62"/>
        <end position="377"/>
    </location>
</feature>
<name>A0A0G4GPU3_9ALVE</name>
<dbReference type="Gene3D" id="3.30.200.20">
    <property type="entry name" value="Phosphorylase Kinase, domain 1"/>
    <property type="match status" value="1"/>
</dbReference>
<protein>
    <recommendedName>
        <fullName evidence="4">Protein kinase domain-containing protein</fullName>
    </recommendedName>
</protein>
<dbReference type="InterPro" id="IPR000719">
    <property type="entry name" value="Prot_kinase_dom"/>
</dbReference>
<dbReference type="SUPFAM" id="SSF56112">
    <property type="entry name" value="Protein kinase-like (PK-like)"/>
    <property type="match status" value="1"/>
</dbReference>
<proteinExistence type="predicted"/>
<keyword evidence="1 3" id="KW-0547">Nucleotide-binding</keyword>
<dbReference type="Pfam" id="PF00069">
    <property type="entry name" value="Pkinase"/>
    <property type="match status" value="1"/>
</dbReference>
<dbReference type="PROSITE" id="PS50011">
    <property type="entry name" value="PROTEIN_KINASE_DOM"/>
    <property type="match status" value="1"/>
</dbReference>
<evidence type="ECO:0000256" key="2">
    <source>
        <dbReference type="ARBA" id="ARBA00022840"/>
    </source>
</evidence>
<dbReference type="InterPro" id="IPR008271">
    <property type="entry name" value="Ser/Thr_kinase_AS"/>
</dbReference>
<evidence type="ECO:0000313" key="5">
    <source>
        <dbReference type="EMBL" id="CEM32371.1"/>
    </source>
</evidence>
<dbReference type="GO" id="GO:0044773">
    <property type="term" value="P:mitotic DNA damage checkpoint signaling"/>
    <property type="evidence" value="ECO:0007669"/>
    <property type="project" value="TreeGrafter"/>
</dbReference>
<dbReference type="PANTHER" id="PTHR44167">
    <property type="entry name" value="OVARIAN-SPECIFIC SERINE/THREONINE-PROTEIN KINASE LOK-RELATED"/>
    <property type="match status" value="1"/>
</dbReference>
<dbReference type="AlphaFoldDB" id="A0A0G4GPU3"/>
<dbReference type="EMBL" id="CDMZ01001424">
    <property type="protein sequence ID" value="CEM32371.1"/>
    <property type="molecule type" value="Genomic_DNA"/>
</dbReference>
<dbReference type="PROSITE" id="PS00108">
    <property type="entry name" value="PROTEIN_KINASE_ST"/>
    <property type="match status" value="1"/>
</dbReference>
<dbReference type="SMART" id="SM00220">
    <property type="entry name" value="S_TKc"/>
    <property type="match status" value="1"/>
</dbReference>
<gene>
    <name evidence="5" type="ORF">Cvel_5021</name>
</gene>
<dbReference type="Gene3D" id="1.10.510.10">
    <property type="entry name" value="Transferase(Phosphotransferase) domain 1"/>
    <property type="match status" value="1"/>
</dbReference>
<dbReference type="CDD" id="cd00180">
    <property type="entry name" value="PKc"/>
    <property type="match status" value="1"/>
</dbReference>